<feature type="transmembrane region" description="Helical" evidence="9">
    <location>
        <begin position="234"/>
        <end position="255"/>
    </location>
</feature>
<keyword evidence="6 8" id="KW-0408">Iron</keyword>
<keyword evidence="9" id="KW-0812">Transmembrane</keyword>
<comment type="cofactor">
    <cofactor evidence="1 8">
        <name>heme</name>
        <dbReference type="ChEBI" id="CHEBI:30413"/>
    </cofactor>
</comment>
<evidence type="ECO:0000256" key="1">
    <source>
        <dbReference type="ARBA" id="ARBA00001971"/>
    </source>
</evidence>
<dbReference type="GO" id="GO:0005506">
    <property type="term" value="F:iron ion binding"/>
    <property type="evidence" value="ECO:0007669"/>
    <property type="project" value="InterPro"/>
</dbReference>
<protein>
    <submittedName>
        <fullName evidence="11">Cytochrome P450</fullName>
    </submittedName>
</protein>
<evidence type="ECO:0000256" key="8">
    <source>
        <dbReference type="PIRSR" id="PIRSR602403-1"/>
    </source>
</evidence>
<dbReference type="STRING" id="1160509.A0A3N4IU93"/>
<dbReference type="Gene3D" id="1.10.630.10">
    <property type="entry name" value="Cytochrome P450"/>
    <property type="match status" value="1"/>
</dbReference>
<evidence type="ECO:0000256" key="10">
    <source>
        <dbReference type="SAM" id="SignalP"/>
    </source>
</evidence>
<feature type="signal peptide" evidence="10">
    <location>
        <begin position="1"/>
        <end position="35"/>
    </location>
</feature>
<gene>
    <name evidence="11" type="ORF">BJ508DRAFT_222449</name>
</gene>
<evidence type="ECO:0000256" key="5">
    <source>
        <dbReference type="ARBA" id="ARBA00023002"/>
    </source>
</evidence>
<organism evidence="11 12">
    <name type="scientific">Ascobolus immersus RN42</name>
    <dbReference type="NCBI Taxonomy" id="1160509"/>
    <lineage>
        <taxon>Eukaryota</taxon>
        <taxon>Fungi</taxon>
        <taxon>Dikarya</taxon>
        <taxon>Ascomycota</taxon>
        <taxon>Pezizomycotina</taxon>
        <taxon>Pezizomycetes</taxon>
        <taxon>Pezizales</taxon>
        <taxon>Ascobolaceae</taxon>
        <taxon>Ascobolus</taxon>
    </lineage>
</organism>
<evidence type="ECO:0000256" key="4">
    <source>
        <dbReference type="ARBA" id="ARBA00022723"/>
    </source>
</evidence>
<dbReference type="SUPFAM" id="SSF48264">
    <property type="entry name" value="Cytochrome P450"/>
    <property type="match status" value="1"/>
</dbReference>
<dbReference type="InterPro" id="IPR036396">
    <property type="entry name" value="Cyt_P450_sf"/>
</dbReference>
<dbReference type="Proteomes" id="UP000275078">
    <property type="component" value="Unassembled WGS sequence"/>
</dbReference>
<keyword evidence="9" id="KW-1133">Transmembrane helix</keyword>
<evidence type="ECO:0000313" key="11">
    <source>
        <dbReference type="EMBL" id="RPA85164.1"/>
    </source>
</evidence>
<keyword evidence="3 8" id="KW-0349">Heme</keyword>
<feature type="chain" id="PRO_5018171874" evidence="10">
    <location>
        <begin position="36"/>
        <end position="580"/>
    </location>
</feature>
<evidence type="ECO:0000256" key="2">
    <source>
        <dbReference type="ARBA" id="ARBA00010617"/>
    </source>
</evidence>
<feature type="binding site" description="axial binding residue" evidence="8">
    <location>
        <position position="518"/>
    </location>
    <ligand>
        <name>heme</name>
        <dbReference type="ChEBI" id="CHEBI:30413"/>
    </ligand>
    <ligandPart>
        <name>Fe</name>
        <dbReference type="ChEBI" id="CHEBI:18248"/>
    </ligandPart>
</feature>
<dbReference type="PANTHER" id="PTHR46206">
    <property type="entry name" value="CYTOCHROME P450"/>
    <property type="match status" value="1"/>
</dbReference>
<dbReference type="InterPro" id="IPR001128">
    <property type="entry name" value="Cyt_P450"/>
</dbReference>
<dbReference type="OrthoDB" id="1844152at2759"/>
<evidence type="ECO:0000256" key="3">
    <source>
        <dbReference type="ARBA" id="ARBA00022617"/>
    </source>
</evidence>
<keyword evidence="5" id="KW-0560">Oxidoreductase</keyword>
<sequence>MTARSHSHSATKSKMLVTYALLLAVALLLAQRLSANTTEYKKLKEQAALYGGSWIPGGWVLAGIKAFLYVPEYIRTGYHEYNLIGKPFRVPNFFRGDIVFLPSSALKEVRSASSSKISNVAAIIDTLAIDKVLINKELQMHPYHIDLTHTAITKNLASIVPDLEDEITHAFNTLIEPKLPEIEDAEGWTKLEWEDLKEIMDRTANRTFVGFPQCRNRKLLRIVNDFTSSVVTTGIIMGFFPMFLRAYIAPFAALINNLRVKRVERMLAGIITQRLELANQFKERVEDVGSQQELPNDFLQALVNTAIEHGEGNVSNITLRIMVMDFSSIHTTNNAIQNCLLNLASTHDYQSSRLETYVEELRTELLAVYADSDVKPKPTSYSQSFHGKTTGWTLNDLQKLVGLDSFIGETLRLHYLNPGSVLRKVTADHGFDLKSIDLHLPNHTIFAFAGSEFNQENYEKPKQFNGFRSSLPYQYIKEQETIDAIELARRHGFTPNGRTSTNTGHSNFLSFGTGRHACSGRFYAVAALKLMLKHVLLNYDVRLEGGRKSRPECKRFFLYQLPYEGAGTRIEIRRRRKTSQ</sequence>
<dbReference type="CDD" id="cd11041">
    <property type="entry name" value="CYP503A1-like"/>
    <property type="match status" value="1"/>
</dbReference>
<keyword evidence="7" id="KW-0503">Monooxygenase</keyword>
<dbReference type="GO" id="GO:0016705">
    <property type="term" value="F:oxidoreductase activity, acting on paired donors, with incorporation or reduction of molecular oxygen"/>
    <property type="evidence" value="ECO:0007669"/>
    <property type="project" value="InterPro"/>
</dbReference>
<dbReference type="PRINTS" id="PR00465">
    <property type="entry name" value="EP450IV"/>
</dbReference>
<dbReference type="EMBL" id="ML119655">
    <property type="protein sequence ID" value="RPA85164.1"/>
    <property type="molecule type" value="Genomic_DNA"/>
</dbReference>
<keyword evidence="9" id="KW-0472">Membrane</keyword>
<dbReference type="InterPro" id="IPR002403">
    <property type="entry name" value="Cyt_P450_E_grp-IV"/>
</dbReference>
<evidence type="ECO:0000256" key="6">
    <source>
        <dbReference type="ARBA" id="ARBA00023004"/>
    </source>
</evidence>
<evidence type="ECO:0000313" key="12">
    <source>
        <dbReference type="Proteomes" id="UP000275078"/>
    </source>
</evidence>
<keyword evidence="4 8" id="KW-0479">Metal-binding</keyword>
<dbReference type="AlphaFoldDB" id="A0A3N4IU93"/>
<dbReference type="PANTHER" id="PTHR46206:SF1">
    <property type="entry name" value="P450, PUTATIVE (EUROFUNG)-RELATED"/>
    <property type="match status" value="1"/>
</dbReference>
<keyword evidence="10" id="KW-0732">Signal</keyword>
<name>A0A3N4IU93_ASCIM</name>
<accession>A0A3N4IU93</accession>
<proteinExistence type="inferred from homology"/>
<keyword evidence="12" id="KW-1185">Reference proteome</keyword>
<evidence type="ECO:0000256" key="7">
    <source>
        <dbReference type="ARBA" id="ARBA00023033"/>
    </source>
</evidence>
<evidence type="ECO:0000256" key="9">
    <source>
        <dbReference type="SAM" id="Phobius"/>
    </source>
</evidence>
<dbReference type="GO" id="GO:0020037">
    <property type="term" value="F:heme binding"/>
    <property type="evidence" value="ECO:0007669"/>
    <property type="project" value="InterPro"/>
</dbReference>
<comment type="similarity">
    <text evidence="2">Belongs to the cytochrome P450 family.</text>
</comment>
<dbReference type="GO" id="GO:0004497">
    <property type="term" value="F:monooxygenase activity"/>
    <property type="evidence" value="ECO:0007669"/>
    <property type="project" value="UniProtKB-KW"/>
</dbReference>
<reference evidence="11 12" key="1">
    <citation type="journal article" date="2018" name="Nat. Ecol. Evol.">
        <title>Pezizomycetes genomes reveal the molecular basis of ectomycorrhizal truffle lifestyle.</title>
        <authorList>
            <person name="Murat C."/>
            <person name="Payen T."/>
            <person name="Noel B."/>
            <person name="Kuo A."/>
            <person name="Morin E."/>
            <person name="Chen J."/>
            <person name="Kohler A."/>
            <person name="Krizsan K."/>
            <person name="Balestrini R."/>
            <person name="Da Silva C."/>
            <person name="Montanini B."/>
            <person name="Hainaut M."/>
            <person name="Levati E."/>
            <person name="Barry K.W."/>
            <person name="Belfiori B."/>
            <person name="Cichocki N."/>
            <person name="Clum A."/>
            <person name="Dockter R.B."/>
            <person name="Fauchery L."/>
            <person name="Guy J."/>
            <person name="Iotti M."/>
            <person name="Le Tacon F."/>
            <person name="Lindquist E.A."/>
            <person name="Lipzen A."/>
            <person name="Malagnac F."/>
            <person name="Mello A."/>
            <person name="Molinier V."/>
            <person name="Miyauchi S."/>
            <person name="Poulain J."/>
            <person name="Riccioni C."/>
            <person name="Rubini A."/>
            <person name="Sitrit Y."/>
            <person name="Splivallo R."/>
            <person name="Traeger S."/>
            <person name="Wang M."/>
            <person name="Zifcakova L."/>
            <person name="Wipf D."/>
            <person name="Zambonelli A."/>
            <person name="Paolocci F."/>
            <person name="Nowrousian M."/>
            <person name="Ottonello S."/>
            <person name="Baldrian P."/>
            <person name="Spatafora J.W."/>
            <person name="Henrissat B."/>
            <person name="Nagy L.G."/>
            <person name="Aury J.M."/>
            <person name="Wincker P."/>
            <person name="Grigoriev I.V."/>
            <person name="Bonfante P."/>
            <person name="Martin F.M."/>
        </authorList>
    </citation>
    <scope>NUCLEOTIDE SEQUENCE [LARGE SCALE GENOMIC DNA]</scope>
    <source>
        <strain evidence="11 12">RN42</strain>
    </source>
</reference>
<dbReference type="Pfam" id="PF00067">
    <property type="entry name" value="p450"/>
    <property type="match status" value="1"/>
</dbReference>